<protein>
    <submittedName>
        <fullName evidence="4">Response regulator transcription factor</fullName>
    </submittedName>
</protein>
<dbReference type="AlphaFoldDB" id="A0A4Q5LSX8"/>
<dbReference type="PANTHER" id="PTHR37299:SF1">
    <property type="entry name" value="STAGE 0 SPORULATION PROTEIN A HOMOLOG"/>
    <property type="match status" value="1"/>
</dbReference>
<dbReference type="InterPro" id="IPR011006">
    <property type="entry name" value="CheY-like_superfamily"/>
</dbReference>
<dbReference type="InterPro" id="IPR007492">
    <property type="entry name" value="LytTR_DNA-bd_dom"/>
</dbReference>
<name>A0A4Q5LSX8_9BACT</name>
<reference evidence="4 5" key="1">
    <citation type="submission" date="2019-02" db="EMBL/GenBank/DDBJ databases">
        <title>Bacterial novel species Emticicia sp. 17J42-9 isolated from soil.</title>
        <authorList>
            <person name="Jung H.-Y."/>
        </authorList>
    </citation>
    <scope>NUCLEOTIDE SEQUENCE [LARGE SCALE GENOMIC DNA]</scope>
    <source>
        <strain evidence="4 5">17J42-9</strain>
    </source>
</reference>
<accession>A0A4Q5LSX8</accession>
<feature type="modified residue" description="4-aspartylphosphate" evidence="1">
    <location>
        <position position="62"/>
    </location>
</feature>
<keyword evidence="1" id="KW-0597">Phosphoprotein</keyword>
<gene>
    <name evidence="4" type="ORF">EWM59_25875</name>
</gene>
<dbReference type="Proteomes" id="UP000293162">
    <property type="component" value="Unassembled WGS sequence"/>
</dbReference>
<dbReference type="OrthoDB" id="1646880at2"/>
<evidence type="ECO:0000313" key="5">
    <source>
        <dbReference type="Proteomes" id="UP000293162"/>
    </source>
</evidence>
<dbReference type="PROSITE" id="PS50110">
    <property type="entry name" value="RESPONSE_REGULATORY"/>
    <property type="match status" value="1"/>
</dbReference>
<dbReference type="PANTHER" id="PTHR37299">
    <property type="entry name" value="TRANSCRIPTIONAL REGULATOR-RELATED"/>
    <property type="match status" value="1"/>
</dbReference>
<evidence type="ECO:0000313" key="4">
    <source>
        <dbReference type="EMBL" id="RYU92708.1"/>
    </source>
</evidence>
<dbReference type="Gene3D" id="2.40.50.1020">
    <property type="entry name" value="LytTr DNA-binding domain"/>
    <property type="match status" value="1"/>
</dbReference>
<dbReference type="InterPro" id="IPR046947">
    <property type="entry name" value="LytR-like"/>
</dbReference>
<dbReference type="GO" id="GO:0003677">
    <property type="term" value="F:DNA binding"/>
    <property type="evidence" value="ECO:0007669"/>
    <property type="project" value="InterPro"/>
</dbReference>
<dbReference type="GO" id="GO:0000156">
    <property type="term" value="F:phosphorelay response regulator activity"/>
    <property type="evidence" value="ECO:0007669"/>
    <property type="project" value="InterPro"/>
</dbReference>
<dbReference type="Pfam" id="PF04397">
    <property type="entry name" value="LytTR"/>
    <property type="match status" value="1"/>
</dbReference>
<feature type="domain" description="Response regulatory" evidence="2">
    <location>
        <begin position="11"/>
        <end position="122"/>
    </location>
</feature>
<organism evidence="4 5">
    <name type="scientific">Emticicia agri</name>
    <dbReference type="NCBI Taxonomy" id="2492393"/>
    <lineage>
        <taxon>Bacteria</taxon>
        <taxon>Pseudomonadati</taxon>
        <taxon>Bacteroidota</taxon>
        <taxon>Cytophagia</taxon>
        <taxon>Cytophagales</taxon>
        <taxon>Leadbetterellaceae</taxon>
        <taxon>Emticicia</taxon>
    </lineage>
</organism>
<dbReference type="EMBL" id="SEWF01000077">
    <property type="protein sequence ID" value="RYU92708.1"/>
    <property type="molecule type" value="Genomic_DNA"/>
</dbReference>
<evidence type="ECO:0000259" key="2">
    <source>
        <dbReference type="PROSITE" id="PS50110"/>
    </source>
</evidence>
<dbReference type="Pfam" id="PF00072">
    <property type="entry name" value="Response_reg"/>
    <property type="match status" value="1"/>
</dbReference>
<feature type="domain" description="HTH LytTR-type" evidence="3">
    <location>
        <begin position="146"/>
        <end position="243"/>
    </location>
</feature>
<dbReference type="Gene3D" id="3.40.50.2300">
    <property type="match status" value="1"/>
</dbReference>
<keyword evidence="5" id="KW-1185">Reference proteome</keyword>
<evidence type="ECO:0000259" key="3">
    <source>
        <dbReference type="PROSITE" id="PS50930"/>
    </source>
</evidence>
<proteinExistence type="predicted"/>
<dbReference type="PROSITE" id="PS50930">
    <property type="entry name" value="HTH_LYTTR"/>
    <property type="match status" value="1"/>
</dbReference>
<dbReference type="RefSeq" id="WP_130024132.1">
    <property type="nucleotide sequence ID" value="NZ_SEWF01000077.1"/>
</dbReference>
<dbReference type="SMART" id="SM00850">
    <property type="entry name" value="LytTR"/>
    <property type="match status" value="1"/>
</dbReference>
<sequence>MADIPQTKTLNCLIVDDERGAHLVLQHYLSQIDRLTLAGTCENALEAINLMHHTKIDLLFLDINMPQMSGLELLSTLKNKPLVILTTAHSEYALESYTYDVVDYLLKPIQFTRFLKAVDKVFYHYGLGLPDKTVNTPPSAQFETSIVIRVDGDWLRVELDDIRYAQSWGNYVKIFTDTHIYLTALTLAELDQRLPGTQFIRIHKSYLVSIKRISRISGNDLYINEVSLPVGLTYRRALIELFK</sequence>
<dbReference type="InterPro" id="IPR001789">
    <property type="entry name" value="Sig_transdc_resp-reg_receiver"/>
</dbReference>
<dbReference type="SUPFAM" id="SSF52172">
    <property type="entry name" value="CheY-like"/>
    <property type="match status" value="1"/>
</dbReference>
<dbReference type="SMART" id="SM00448">
    <property type="entry name" value="REC"/>
    <property type="match status" value="1"/>
</dbReference>
<comment type="caution">
    <text evidence="4">The sequence shown here is derived from an EMBL/GenBank/DDBJ whole genome shotgun (WGS) entry which is preliminary data.</text>
</comment>
<evidence type="ECO:0000256" key="1">
    <source>
        <dbReference type="PROSITE-ProRule" id="PRU00169"/>
    </source>
</evidence>